<dbReference type="GO" id="GO:0055052">
    <property type="term" value="C:ATP-binding cassette (ABC) transporter complex, substrate-binding subunit-containing"/>
    <property type="evidence" value="ECO:0007669"/>
    <property type="project" value="TreeGrafter"/>
</dbReference>
<gene>
    <name evidence="4" type="ORF">HZI73_24380</name>
</gene>
<dbReference type="AlphaFoldDB" id="A0A8J8SJ65"/>
<evidence type="ECO:0000256" key="1">
    <source>
        <dbReference type="ARBA" id="ARBA00008520"/>
    </source>
</evidence>
<evidence type="ECO:0000313" key="4">
    <source>
        <dbReference type="EMBL" id="QUI25243.1"/>
    </source>
</evidence>
<protein>
    <submittedName>
        <fullName evidence="4">Sugar ABC transporter substrate-binding protein</fullName>
    </submittedName>
</protein>
<comment type="similarity">
    <text evidence="1">Belongs to the bacterial solute-binding protein 1 family.</text>
</comment>
<name>A0A8J8SJ65_9FIRM</name>
<dbReference type="GO" id="GO:0015768">
    <property type="term" value="P:maltose transport"/>
    <property type="evidence" value="ECO:0007669"/>
    <property type="project" value="TreeGrafter"/>
</dbReference>
<evidence type="ECO:0000313" key="5">
    <source>
        <dbReference type="Proteomes" id="UP000683246"/>
    </source>
</evidence>
<dbReference type="PROSITE" id="PS51257">
    <property type="entry name" value="PROKAR_LIPOPROTEIN"/>
    <property type="match status" value="1"/>
</dbReference>
<dbReference type="PANTHER" id="PTHR30061:SF50">
    <property type="entry name" value="MALTOSE_MALTODEXTRIN-BINDING PERIPLASMIC PROTEIN"/>
    <property type="match status" value="1"/>
</dbReference>
<dbReference type="RefSeq" id="WP_212695942.1">
    <property type="nucleotide sequence ID" value="NZ_CP058649.1"/>
</dbReference>
<dbReference type="InterPro" id="IPR006059">
    <property type="entry name" value="SBP"/>
</dbReference>
<keyword evidence="3" id="KW-0732">Signal</keyword>
<organism evidence="4 5">
    <name type="scientific">Vallitalea pronyensis</name>
    <dbReference type="NCBI Taxonomy" id="1348613"/>
    <lineage>
        <taxon>Bacteria</taxon>
        <taxon>Bacillati</taxon>
        <taxon>Bacillota</taxon>
        <taxon>Clostridia</taxon>
        <taxon>Lachnospirales</taxon>
        <taxon>Vallitaleaceae</taxon>
        <taxon>Vallitalea</taxon>
    </lineage>
</organism>
<dbReference type="Gene3D" id="3.40.190.10">
    <property type="entry name" value="Periplasmic binding protein-like II"/>
    <property type="match status" value="1"/>
</dbReference>
<dbReference type="EMBL" id="CP058649">
    <property type="protein sequence ID" value="QUI25243.1"/>
    <property type="molecule type" value="Genomic_DNA"/>
</dbReference>
<keyword evidence="5" id="KW-1185">Reference proteome</keyword>
<sequence length="445" mass="50594">MKYVKGVIFMVVFFMVTGCTDTEHQETTESDFQKETEISAKKVVLKVLSTTIVESPEKELEQQLAETFMAANKDIVIEYIGVPINNVSTQLSTLAIEDNMPDIFVNLPEFRNKLYDLDIIADLRRFFDDSFLEQIYPELMIEAIQDEEMVFLPWSMVSMGVIYRTDWFEEKKLTVPKDWSAFLEVAKALTEDTNGDGVIDRWGLALVGAKNNSGAVRFTNVLRSFGAYELRYADHQWVTDMDSPEGIAALTYYGELYTKHKVVPPGPVEVSYEEAIEWMKNEKTAMMITGSHAMASILAKNPGLKGKLGSFLIPMGSQHTSTLGIHGYSIAKTSPHKEEAVRFLRFLLEKDNQIRWFEQTGRIPSTVYAGEVVLGRDDAYSGFYEAFQYIEPFPRVSYYADMPDILGQAYQQVLTESQEPRIAAKEAANRIRQIIDNSNIKNEQE</sequence>
<dbReference type="KEGG" id="vpy:HZI73_24380"/>
<proteinExistence type="inferred from homology"/>
<evidence type="ECO:0000256" key="3">
    <source>
        <dbReference type="ARBA" id="ARBA00022729"/>
    </source>
</evidence>
<keyword evidence="2" id="KW-0813">Transport</keyword>
<dbReference type="PANTHER" id="PTHR30061">
    <property type="entry name" value="MALTOSE-BINDING PERIPLASMIC PROTEIN"/>
    <property type="match status" value="1"/>
</dbReference>
<reference evidence="4" key="1">
    <citation type="submission" date="2020-07" db="EMBL/GenBank/DDBJ databases">
        <title>Vallitalea pronyensis genome.</title>
        <authorList>
            <person name="Postec A."/>
        </authorList>
    </citation>
    <scope>NUCLEOTIDE SEQUENCE</scope>
    <source>
        <strain evidence="4">FatNI3</strain>
    </source>
</reference>
<evidence type="ECO:0000256" key="2">
    <source>
        <dbReference type="ARBA" id="ARBA00022448"/>
    </source>
</evidence>
<dbReference type="GO" id="GO:1901982">
    <property type="term" value="F:maltose binding"/>
    <property type="evidence" value="ECO:0007669"/>
    <property type="project" value="TreeGrafter"/>
</dbReference>
<dbReference type="SUPFAM" id="SSF53850">
    <property type="entry name" value="Periplasmic binding protein-like II"/>
    <property type="match status" value="1"/>
</dbReference>
<dbReference type="Proteomes" id="UP000683246">
    <property type="component" value="Chromosome"/>
</dbReference>
<dbReference type="GO" id="GO:0042956">
    <property type="term" value="P:maltodextrin transmembrane transport"/>
    <property type="evidence" value="ECO:0007669"/>
    <property type="project" value="TreeGrafter"/>
</dbReference>
<dbReference type="Pfam" id="PF01547">
    <property type="entry name" value="SBP_bac_1"/>
    <property type="match status" value="1"/>
</dbReference>
<dbReference type="CDD" id="cd13585">
    <property type="entry name" value="PBP2_TMBP_like"/>
    <property type="match status" value="1"/>
</dbReference>
<accession>A0A8J8SJ65</accession>